<evidence type="ECO:0000313" key="3">
    <source>
        <dbReference type="Proteomes" id="UP000472270"/>
    </source>
</evidence>
<dbReference type="InterPro" id="IPR036770">
    <property type="entry name" value="Ankyrin_rpt-contain_sf"/>
</dbReference>
<dbReference type="Pfam" id="PF12796">
    <property type="entry name" value="Ank_2"/>
    <property type="match status" value="1"/>
</dbReference>
<sequence length="122" mass="14434">MISARKTPEQSRHHLHYLVWHNKHRQLEKELSAREQVDLEVLDPRGRTPLHLAVTLGHFECAQLLVQHGADVSKENRNGWTALHSSRFMHTDTQTNRFTGNRWVYIIVCLQDLYFPFPYQFS</sequence>
<dbReference type="PANTHER" id="PTHR12447:SF3">
    <property type="entry name" value="ANKYRIN REPEAT DOMAIN-CONTAINING PROTEIN 13B"/>
    <property type="match status" value="1"/>
</dbReference>
<name>A0A673JFV4_9TELE</name>
<dbReference type="Gene3D" id="1.25.40.20">
    <property type="entry name" value="Ankyrin repeat-containing domain"/>
    <property type="match status" value="1"/>
</dbReference>
<dbReference type="SUPFAM" id="SSF48403">
    <property type="entry name" value="Ankyrin repeat"/>
    <property type="match status" value="1"/>
</dbReference>
<dbReference type="InterPro" id="IPR002110">
    <property type="entry name" value="Ankyrin_rpt"/>
</dbReference>
<evidence type="ECO:0000313" key="2">
    <source>
        <dbReference type="Ensembl" id="ENSSRHP00000049026.1"/>
    </source>
</evidence>
<evidence type="ECO:0000256" key="1">
    <source>
        <dbReference type="PROSITE-ProRule" id="PRU00023"/>
    </source>
</evidence>
<dbReference type="Ensembl" id="ENSSRHT00000050408.1">
    <property type="protein sequence ID" value="ENSSRHP00000049026.1"/>
    <property type="gene ID" value="ENSSRHG00000024683.1"/>
</dbReference>
<feature type="repeat" description="ANK" evidence="1">
    <location>
        <begin position="45"/>
        <end position="77"/>
    </location>
</feature>
<keyword evidence="3" id="KW-1185">Reference proteome</keyword>
<organism evidence="2 3">
    <name type="scientific">Sinocyclocheilus rhinocerous</name>
    <dbReference type="NCBI Taxonomy" id="307959"/>
    <lineage>
        <taxon>Eukaryota</taxon>
        <taxon>Metazoa</taxon>
        <taxon>Chordata</taxon>
        <taxon>Craniata</taxon>
        <taxon>Vertebrata</taxon>
        <taxon>Euteleostomi</taxon>
        <taxon>Actinopterygii</taxon>
        <taxon>Neopterygii</taxon>
        <taxon>Teleostei</taxon>
        <taxon>Ostariophysi</taxon>
        <taxon>Cypriniformes</taxon>
        <taxon>Cyprinidae</taxon>
        <taxon>Cyprininae</taxon>
        <taxon>Sinocyclocheilus</taxon>
    </lineage>
</organism>
<accession>A0A673JFV4</accession>
<dbReference type="PROSITE" id="PS50297">
    <property type="entry name" value="ANK_REP_REGION"/>
    <property type="match status" value="1"/>
</dbReference>
<keyword evidence="1" id="KW-0040">ANK repeat</keyword>
<dbReference type="AlphaFoldDB" id="A0A673JFV4"/>
<dbReference type="PANTHER" id="PTHR12447">
    <property type="entry name" value="ANKYRIN REPEAT DOMAIN-CONTAINING PROTEIN 13"/>
    <property type="match status" value="1"/>
</dbReference>
<reference evidence="2" key="1">
    <citation type="submission" date="2025-08" db="UniProtKB">
        <authorList>
            <consortium name="Ensembl"/>
        </authorList>
    </citation>
    <scope>IDENTIFICATION</scope>
</reference>
<reference evidence="2" key="2">
    <citation type="submission" date="2025-09" db="UniProtKB">
        <authorList>
            <consortium name="Ensembl"/>
        </authorList>
    </citation>
    <scope>IDENTIFICATION</scope>
</reference>
<protein>
    <submittedName>
        <fullName evidence="2">Uncharacterized protein</fullName>
    </submittedName>
</protein>
<dbReference type="SMART" id="SM00248">
    <property type="entry name" value="ANK"/>
    <property type="match status" value="1"/>
</dbReference>
<dbReference type="InterPro" id="IPR021832">
    <property type="entry name" value="ANKRD13"/>
</dbReference>
<dbReference type="Proteomes" id="UP000472270">
    <property type="component" value="Unassembled WGS sequence"/>
</dbReference>
<dbReference type="GO" id="GO:0005737">
    <property type="term" value="C:cytoplasm"/>
    <property type="evidence" value="ECO:0007669"/>
    <property type="project" value="TreeGrafter"/>
</dbReference>
<proteinExistence type="predicted"/>
<dbReference type="PROSITE" id="PS50088">
    <property type="entry name" value="ANK_REPEAT"/>
    <property type="match status" value="1"/>
</dbReference>